<dbReference type="InterPro" id="IPR002035">
    <property type="entry name" value="VWF_A"/>
</dbReference>
<dbReference type="OrthoDB" id="1729737at2759"/>
<dbReference type="EMBL" id="CAJVQA010000436">
    <property type="protein sequence ID" value="CAG8474533.1"/>
    <property type="molecule type" value="Genomic_DNA"/>
</dbReference>
<feature type="domain" description="VWFA" evidence="2">
    <location>
        <begin position="275"/>
        <end position="451"/>
    </location>
</feature>
<dbReference type="AlphaFoldDB" id="A0A9N8Z7K5"/>
<gene>
    <name evidence="4" type="ORF">CPELLU_LOCUS1233</name>
</gene>
<dbReference type="Pfam" id="PF08487">
    <property type="entry name" value="VIT"/>
    <property type="match status" value="1"/>
</dbReference>
<dbReference type="InterPro" id="IPR013694">
    <property type="entry name" value="VIT"/>
</dbReference>
<organism evidence="4 5">
    <name type="scientific">Cetraspora pellucida</name>
    <dbReference type="NCBI Taxonomy" id="1433469"/>
    <lineage>
        <taxon>Eukaryota</taxon>
        <taxon>Fungi</taxon>
        <taxon>Fungi incertae sedis</taxon>
        <taxon>Mucoromycota</taxon>
        <taxon>Glomeromycotina</taxon>
        <taxon>Glomeromycetes</taxon>
        <taxon>Diversisporales</taxon>
        <taxon>Gigasporaceae</taxon>
        <taxon>Cetraspora</taxon>
    </lineage>
</organism>
<feature type="region of interest" description="Disordered" evidence="1">
    <location>
        <begin position="962"/>
        <end position="1037"/>
    </location>
</feature>
<dbReference type="SMART" id="SM00327">
    <property type="entry name" value="VWA"/>
    <property type="match status" value="1"/>
</dbReference>
<accession>A0A9N8Z7K5</accession>
<dbReference type="SUPFAM" id="SSF53300">
    <property type="entry name" value="vWA-like"/>
    <property type="match status" value="1"/>
</dbReference>
<comment type="caution">
    <text evidence="4">The sequence shown here is derived from an EMBL/GenBank/DDBJ whole genome shotgun (WGS) entry which is preliminary data.</text>
</comment>
<evidence type="ECO:0000313" key="5">
    <source>
        <dbReference type="Proteomes" id="UP000789759"/>
    </source>
</evidence>
<feature type="compositionally biased region" description="Polar residues" evidence="1">
    <location>
        <begin position="1017"/>
        <end position="1035"/>
    </location>
</feature>
<evidence type="ECO:0000259" key="3">
    <source>
        <dbReference type="PROSITE" id="PS51468"/>
    </source>
</evidence>
<name>A0A9N8Z7K5_9GLOM</name>
<evidence type="ECO:0000259" key="2">
    <source>
        <dbReference type="PROSITE" id="PS50234"/>
    </source>
</evidence>
<proteinExistence type="predicted"/>
<dbReference type="PROSITE" id="PS51468">
    <property type="entry name" value="VIT"/>
    <property type="match status" value="1"/>
</dbReference>
<evidence type="ECO:0000313" key="4">
    <source>
        <dbReference type="EMBL" id="CAG8474533.1"/>
    </source>
</evidence>
<dbReference type="PANTHER" id="PTHR45737">
    <property type="entry name" value="VON WILLEBRAND FACTOR A DOMAIN-CONTAINING PROTEIN 5A"/>
    <property type="match status" value="1"/>
</dbReference>
<protein>
    <submittedName>
        <fullName evidence="4">8964_t:CDS:1</fullName>
    </submittedName>
</protein>
<dbReference type="SMART" id="SM00609">
    <property type="entry name" value="VIT"/>
    <property type="match status" value="1"/>
</dbReference>
<dbReference type="PROSITE" id="PS50234">
    <property type="entry name" value="VWFA"/>
    <property type="match status" value="1"/>
</dbReference>
<dbReference type="InterPro" id="IPR036465">
    <property type="entry name" value="vWFA_dom_sf"/>
</dbReference>
<feature type="domain" description="VIT" evidence="3">
    <location>
        <begin position="3"/>
        <end position="132"/>
    </location>
</feature>
<dbReference type="Gene3D" id="3.40.50.410">
    <property type="entry name" value="von Willebrand factor, type A domain"/>
    <property type="match status" value="1"/>
</dbReference>
<keyword evidence="5" id="KW-1185">Reference proteome</keyword>
<dbReference type="PANTHER" id="PTHR45737:SF6">
    <property type="entry name" value="VON WILLEBRAND FACTOR A DOMAIN-CONTAINING PROTEIN 5A"/>
    <property type="match status" value="1"/>
</dbReference>
<feature type="region of interest" description="Disordered" evidence="1">
    <location>
        <begin position="888"/>
        <end position="934"/>
    </location>
</feature>
<sequence length="1224" mass="134102">MQNYSGLISISNGYKPIPLKNINVEANVVDMIAEVIISQTYTNVENDMIEAIYKFPTHEAAAICAFEAEIDGKKKVKGIVKETQEAVKEYNTAIQGGHGAFLLNGQLPDVFECMVGNILPKQTVVINITYVTELKHDAETEKIRFVLPTSIASRYGRYDPSEFPSFASNLPLVNTVNPTSNLSISVTCRMTSYITSIESPSHYISTELNVNGNSKISRVTLSEQTTYLEKDFILVVESHGLDQPRAFIEYDPVTETNCVMLTLVPKFAINPTLTELIFVIDRSGSMVGAPIKKAAQALELFLRSLPEDSFFNVVSFGSSYDSLFPKSQPNSQSAISAALSLAQSMAANYYGTEIYQCLKWVFENKRNDMPTSVFLLTDGSVWNVDQIAELVRSKVDESDDLRLFSLGIGSQVSHNLVESVARAGKGYAQFVTDCNKDGFEKKIIGFLKNSLRPPIKDYKVEWTKNDVIEFEDDELSKNNSEKPIISFFNEGVESLPPLPPTDDFLSRLQFRQAPYDIPPIYQGVRLIVYCILAKGVEPRKSITLSAMSQDGPMRLEIPVDPVTLQGTKMHTLAARKLIQNLEDGTSFLHKHQKYRGKQVPNSVVRNQIISLGKTYSLASRYTSFIAIDERDVDMTKEQDYKPLQMMVPNYISSNCGFGSIQPNYPKFGLGSNFSQKNCQNIGLNQPNLSQFGGFAVATHAQSQTVNTLNSSNASNNSGFAFGFGPTTQKASQSLFGSNTSNNNEFGPVAQTASQPLFGTNILNNNRYSGFAQATQTASQSLFGSNTSNNNEFGSVALTASQPLFGTNTPNNNGYSAFGPAAQTARSVFESIGSNNSAFGCKTFGGFGSTTQAVNSGGFGSTTQTYNSGGFGSTTQTYNSGGFGSTTQTANSGGFGSTTQTANSGGFGSTTQTANSGGFGSTIQPTSQPLFGSITSNNSGFGAKAKTDGQSLFGGFGQPQFGEFGHKSLSSNNSQIQSSGFGQPQFGEFGHKSLSSNNSQIQPSGFGQPQFGEFGHKSLSSNNSQIQPNGFGQSQFGEFGHNKSLFSNNSQTQLSEFESITNIQPQEVNTNILNSSTQNQTLFAYKQMPQYGSVFTSNSTDIPQQKNNPTNPTLETLYNFLRFQSFDGKFLPSEEFYAYFKKDETENNNLKEYCIKNNIDETIWTTSIAIGYLEIIICSKYKAESELCKEKAERWLEKMSGSEKTKVVEIAKEWIRKWVNNFQSK</sequence>
<dbReference type="Proteomes" id="UP000789759">
    <property type="component" value="Unassembled WGS sequence"/>
</dbReference>
<reference evidence="4" key="1">
    <citation type="submission" date="2021-06" db="EMBL/GenBank/DDBJ databases">
        <authorList>
            <person name="Kallberg Y."/>
            <person name="Tangrot J."/>
            <person name="Rosling A."/>
        </authorList>
    </citation>
    <scope>NUCLEOTIDE SEQUENCE</scope>
    <source>
        <strain evidence="4">FL966</strain>
    </source>
</reference>
<feature type="compositionally biased region" description="Low complexity" evidence="1">
    <location>
        <begin position="962"/>
        <end position="978"/>
    </location>
</feature>
<dbReference type="Pfam" id="PF13768">
    <property type="entry name" value="VWA_3"/>
    <property type="match status" value="1"/>
</dbReference>
<feature type="compositionally biased region" description="Polar residues" evidence="1">
    <location>
        <begin position="992"/>
        <end position="1006"/>
    </location>
</feature>
<evidence type="ECO:0000256" key="1">
    <source>
        <dbReference type="SAM" id="MobiDB-lite"/>
    </source>
</evidence>